<dbReference type="Proteomes" id="UP000000589">
    <property type="component" value="Chromosome 1"/>
</dbReference>
<proteinExistence type="predicted"/>
<evidence type="ECO:0000313" key="1">
    <source>
        <dbReference type="Ensembl" id="ENSMUSP00000152910.2"/>
    </source>
</evidence>
<protein>
    <submittedName>
        <fullName evidence="1">Ubiquitin-conjugating enzyme E2T</fullName>
    </submittedName>
</protein>
<organism evidence="1 3">
    <name type="scientific">Mus musculus</name>
    <name type="common">Mouse</name>
    <dbReference type="NCBI Taxonomy" id="10090"/>
    <lineage>
        <taxon>Eukaryota</taxon>
        <taxon>Metazoa</taxon>
        <taxon>Chordata</taxon>
        <taxon>Craniata</taxon>
        <taxon>Vertebrata</taxon>
        <taxon>Euteleostomi</taxon>
        <taxon>Mammalia</taxon>
        <taxon>Eutheria</taxon>
        <taxon>Euarchontoglires</taxon>
        <taxon>Glires</taxon>
        <taxon>Rodentia</taxon>
        <taxon>Myomorpha</taxon>
        <taxon>Muroidea</taxon>
        <taxon>Muridae</taxon>
        <taxon>Murinae</taxon>
        <taxon>Mus</taxon>
        <taxon>Mus</taxon>
    </lineage>
</organism>
<dbReference type="ProteomicsDB" id="355257"/>
<reference evidence="1 3" key="2">
    <citation type="journal article" date="2011" name="PLoS Biol.">
        <title>Modernizing reference genome assemblies.</title>
        <authorList>
            <person name="Church D.M."/>
            <person name="Schneider V.A."/>
            <person name="Graves T."/>
            <person name="Auger K."/>
            <person name="Cunningham F."/>
            <person name="Bouk N."/>
            <person name="Chen H.C."/>
            <person name="Agarwala R."/>
            <person name="McLaren W.M."/>
            <person name="Ritchie G.R."/>
            <person name="Albracht D."/>
            <person name="Kremitzki M."/>
            <person name="Rock S."/>
            <person name="Kotkiewicz H."/>
            <person name="Kremitzki C."/>
            <person name="Wollam A."/>
            <person name="Trani L."/>
            <person name="Fulton L."/>
            <person name="Fulton R."/>
            <person name="Matthews L."/>
            <person name="Whitehead S."/>
            <person name="Chow W."/>
            <person name="Torrance J."/>
            <person name="Dunn M."/>
            <person name="Harden G."/>
            <person name="Threadgold G."/>
            <person name="Wood J."/>
            <person name="Collins J."/>
            <person name="Heath P."/>
            <person name="Griffiths G."/>
            <person name="Pelan S."/>
            <person name="Grafham D."/>
            <person name="Eichler E.E."/>
            <person name="Weinstock G."/>
            <person name="Mardis E.R."/>
            <person name="Wilson R.K."/>
            <person name="Howe K."/>
            <person name="Flicek P."/>
            <person name="Hubbard T."/>
        </authorList>
    </citation>
    <scope>NUCLEOTIDE SEQUENCE [LARGE SCALE GENOMIC DNA]</scope>
    <source>
        <strain evidence="1 3">C57BL/6J</strain>
    </source>
</reference>
<reference evidence="1" key="3">
    <citation type="submission" date="2025-08" db="UniProtKB">
        <authorList>
            <consortium name="Ensembl"/>
        </authorList>
    </citation>
    <scope>IDENTIFICATION</scope>
    <source>
        <strain evidence="1">C57BL/6J</strain>
    </source>
</reference>
<name>A0A286YCR4_MOUSE</name>
<dbReference type="Antibodypedia" id="1227">
    <property type="antibodies" value="309 antibodies from 34 providers"/>
</dbReference>
<reference evidence="1 3" key="1">
    <citation type="journal article" date="2009" name="PLoS Biol.">
        <title>Lineage-specific biology revealed by a finished genome assembly of the mouse.</title>
        <authorList>
            <consortium name="Mouse Genome Sequencing Consortium"/>
            <person name="Church D.M."/>
            <person name="Goodstadt L."/>
            <person name="Hillier L.W."/>
            <person name="Zody M.C."/>
            <person name="Goldstein S."/>
            <person name="She X."/>
            <person name="Bult C.J."/>
            <person name="Agarwala R."/>
            <person name="Cherry J.L."/>
            <person name="DiCuccio M."/>
            <person name="Hlavina W."/>
            <person name="Kapustin Y."/>
            <person name="Meric P."/>
            <person name="Maglott D."/>
            <person name="Birtle Z."/>
            <person name="Marques A.C."/>
            <person name="Graves T."/>
            <person name="Zhou S."/>
            <person name="Teague B."/>
            <person name="Potamousis K."/>
            <person name="Churas C."/>
            <person name="Place M."/>
            <person name="Herschleb J."/>
            <person name="Runnheim R."/>
            <person name="Forrest D."/>
            <person name="Amos-Landgraf J."/>
            <person name="Schwartz D.C."/>
            <person name="Cheng Z."/>
            <person name="Lindblad-Toh K."/>
            <person name="Eichler E.E."/>
            <person name="Ponting C.P."/>
        </authorList>
    </citation>
    <scope>NUCLEOTIDE SEQUENCE [LARGE SCALE GENOMIC DNA]</scope>
    <source>
        <strain evidence="1 3">C57BL/6J</strain>
    </source>
</reference>
<dbReference type="ExpressionAtlas" id="A0A286YCR4">
    <property type="expression patterns" value="baseline and differential"/>
</dbReference>
<dbReference type="Ensembl" id="ENSMUST00000223886.2">
    <property type="protein sequence ID" value="ENSMUSP00000152910.2"/>
    <property type="gene ID" value="ENSMUSG00000026429.10"/>
</dbReference>
<dbReference type="AGR" id="MGI:1914446"/>
<dbReference type="AlphaFoldDB" id="A0A286YCR4"/>
<dbReference type="MGI" id="MGI:1914446">
    <property type="gene designation" value="Ube2t"/>
</dbReference>
<keyword evidence="3" id="KW-1185">Reference proteome</keyword>
<dbReference type="Bgee" id="ENSMUSG00000026429">
    <property type="expression patterns" value="Expressed in primary oocyte and 189 other cell types or tissues"/>
</dbReference>
<dbReference type="VEuPathDB" id="HostDB:ENSMUSG00000026429"/>
<dbReference type="GeneTree" id="ENSGT00940000157365"/>
<evidence type="ECO:0000313" key="2">
    <source>
        <dbReference type="MGI" id="MGI:1914446"/>
    </source>
</evidence>
<reference evidence="1" key="4">
    <citation type="submission" date="2025-09" db="UniProtKB">
        <authorList>
            <consortium name="Ensembl"/>
        </authorList>
    </citation>
    <scope>IDENTIFICATION</scope>
    <source>
        <strain evidence="1">C57BL/6J</strain>
    </source>
</reference>
<evidence type="ECO:0000313" key="3">
    <source>
        <dbReference type="Proteomes" id="UP000000589"/>
    </source>
</evidence>
<accession>A0A286YCR4</accession>
<gene>
    <name evidence="1 2" type="primary">Ube2t</name>
</gene>
<sequence length="43" mass="5118">MQRASRLKKELHMLAIEPPPGITCWQEKDQVADLRARRNTRWS</sequence>
<dbReference type="SMR" id="A0A286YCR4"/>